<dbReference type="GO" id="GO:0016491">
    <property type="term" value="F:oxidoreductase activity"/>
    <property type="evidence" value="ECO:0007669"/>
    <property type="project" value="UniProtKB-KW"/>
</dbReference>
<proteinExistence type="predicted"/>
<evidence type="ECO:0000259" key="2">
    <source>
        <dbReference type="Pfam" id="PF01266"/>
    </source>
</evidence>
<dbReference type="PANTHER" id="PTHR13847:SF289">
    <property type="entry name" value="GLYCINE OXIDASE"/>
    <property type="match status" value="1"/>
</dbReference>
<gene>
    <name evidence="3" type="ORF">PFX98_03470</name>
</gene>
<dbReference type="Pfam" id="PF01266">
    <property type="entry name" value="DAO"/>
    <property type="match status" value="1"/>
</dbReference>
<reference evidence="3" key="1">
    <citation type="submission" date="2023-01" db="EMBL/GenBank/DDBJ databases">
        <title>Whole genome sequence of Paucibacter sp. S2-9 isolated from pond sediment.</title>
        <authorList>
            <person name="Jung J.Y."/>
        </authorList>
    </citation>
    <scope>NUCLEOTIDE SEQUENCE</scope>
    <source>
        <strain evidence="3">S2-9</strain>
    </source>
</reference>
<name>A0AA95NEH2_9BURK</name>
<evidence type="ECO:0000313" key="4">
    <source>
        <dbReference type="Proteomes" id="UP001177769"/>
    </source>
</evidence>
<accession>A0AA95NEH2</accession>
<dbReference type="PANTHER" id="PTHR13847">
    <property type="entry name" value="SARCOSINE DEHYDROGENASE-RELATED"/>
    <property type="match status" value="1"/>
</dbReference>
<dbReference type="Gene3D" id="3.50.50.60">
    <property type="entry name" value="FAD/NAD(P)-binding domain"/>
    <property type="match status" value="1"/>
</dbReference>
<dbReference type="Gene3D" id="3.30.9.10">
    <property type="entry name" value="D-Amino Acid Oxidase, subunit A, domain 2"/>
    <property type="match status" value="1"/>
</dbReference>
<keyword evidence="4" id="KW-1185">Reference proteome</keyword>
<evidence type="ECO:0000256" key="1">
    <source>
        <dbReference type="ARBA" id="ARBA00023002"/>
    </source>
</evidence>
<dbReference type="AlphaFoldDB" id="A0AA95NEH2"/>
<feature type="domain" description="FAD dependent oxidoreductase" evidence="2">
    <location>
        <begin position="4"/>
        <end position="338"/>
    </location>
</feature>
<dbReference type="EMBL" id="CP116346">
    <property type="protein sequence ID" value="WIT12684.1"/>
    <property type="molecule type" value="Genomic_DNA"/>
</dbReference>
<dbReference type="KEGG" id="pais:PFX98_03470"/>
<sequence length="352" mass="37739">MAKKIAIAGAGLAGRLFAWALARAGHEVRVWDAGPGPAPAFDGQGAAAFTAAGMLSPLAELDRAEAEVAVLGWQSLRLWPAIVAALHQPVRLQTEGSLLLAHRPDQGAAARVLQRLQQAGADLSSFPTPQPLSAAQLRELEPALPAGPRAWLLPGEGLIHPLQAMQALHSSAAGVQWHWQRPVAEVQAGRITLSDGEQVHADWAIDTRGLGARPTLPLRGVRGEVLTLELAGHGLRRPLRLMHPRHCVYLVPRSADELLIGASEIESEDRSPVSLQSAVELMAAAHSLMPQLGEARITRLDRNLRPALPHHRPHAHSAPGLIQLNGLFRHGWLLAPALVQRLLTQTQLASLP</sequence>
<dbReference type="Proteomes" id="UP001177769">
    <property type="component" value="Chromosome"/>
</dbReference>
<dbReference type="SUPFAM" id="SSF54373">
    <property type="entry name" value="FAD-linked reductases, C-terminal domain"/>
    <property type="match status" value="1"/>
</dbReference>
<organism evidence="3 4">
    <name type="scientific">Paucibacter sediminis</name>
    <dbReference type="NCBI Taxonomy" id="3019553"/>
    <lineage>
        <taxon>Bacteria</taxon>
        <taxon>Pseudomonadati</taxon>
        <taxon>Pseudomonadota</taxon>
        <taxon>Betaproteobacteria</taxon>
        <taxon>Burkholderiales</taxon>
        <taxon>Sphaerotilaceae</taxon>
        <taxon>Roseateles</taxon>
    </lineage>
</organism>
<keyword evidence="1" id="KW-0560">Oxidoreductase</keyword>
<dbReference type="InterPro" id="IPR036188">
    <property type="entry name" value="FAD/NAD-bd_sf"/>
</dbReference>
<evidence type="ECO:0000313" key="3">
    <source>
        <dbReference type="EMBL" id="WIT12684.1"/>
    </source>
</evidence>
<dbReference type="SUPFAM" id="SSF51905">
    <property type="entry name" value="FAD/NAD(P)-binding domain"/>
    <property type="match status" value="1"/>
</dbReference>
<dbReference type="GO" id="GO:0005737">
    <property type="term" value="C:cytoplasm"/>
    <property type="evidence" value="ECO:0007669"/>
    <property type="project" value="TreeGrafter"/>
</dbReference>
<protein>
    <submittedName>
        <fullName evidence="3">FAD-dependent oxidoreductase</fullName>
    </submittedName>
</protein>
<dbReference type="InterPro" id="IPR006076">
    <property type="entry name" value="FAD-dep_OxRdtase"/>
</dbReference>
<dbReference type="RefSeq" id="WP_285233785.1">
    <property type="nucleotide sequence ID" value="NZ_CP116346.1"/>
</dbReference>